<accession>A0AAD5UCF4</accession>
<dbReference type="PRINTS" id="PR00625">
    <property type="entry name" value="JDOMAIN"/>
</dbReference>
<dbReference type="Pfam" id="PF00226">
    <property type="entry name" value="DnaJ"/>
    <property type="match status" value="1"/>
</dbReference>
<dbReference type="PROSITE" id="PS00636">
    <property type="entry name" value="DNAJ_1"/>
    <property type="match status" value="1"/>
</dbReference>
<evidence type="ECO:0000313" key="5">
    <source>
        <dbReference type="Proteomes" id="UP001210925"/>
    </source>
</evidence>
<gene>
    <name evidence="4" type="ORF">HK103_007505</name>
</gene>
<evidence type="ECO:0000256" key="2">
    <source>
        <dbReference type="SAM" id="MobiDB-lite"/>
    </source>
</evidence>
<dbReference type="InterPro" id="IPR036869">
    <property type="entry name" value="J_dom_sf"/>
</dbReference>
<dbReference type="InterPro" id="IPR018253">
    <property type="entry name" value="DnaJ_domain_CS"/>
</dbReference>
<dbReference type="GO" id="GO:0031072">
    <property type="term" value="F:heat shock protein binding"/>
    <property type="evidence" value="ECO:0007669"/>
    <property type="project" value="TreeGrafter"/>
</dbReference>
<evidence type="ECO:0000313" key="4">
    <source>
        <dbReference type="EMBL" id="KAJ3254117.1"/>
    </source>
</evidence>
<feature type="domain" description="J" evidence="3">
    <location>
        <begin position="3"/>
        <end position="66"/>
    </location>
</feature>
<dbReference type="SUPFAM" id="SSF46565">
    <property type="entry name" value="Chaperone J-domain"/>
    <property type="match status" value="1"/>
</dbReference>
<dbReference type="InterPro" id="IPR056453">
    <property type="entry name" value="HTH_DNAJC9"/>
</dbReference>
<feature type="compositionally biased region" description="Basic and acidic residues" evidence="2">
    <location>
        <begin position="210"/>
        <end position="222"/>
    </location>
</feature>
<dbReference type="InterPro" id="IPR052594">
    <property type="entry name" value="J_domain-containing_protein"/>
</dbReference>
<sequence length="231" mass="28037">MRNLYEILELPETATTLEIKQKYKKLALLYHPDKNKEVDNEKFQELNLAYSCLIDPKRREVYDRTKEIDEKEYDFYFKKINENDIVEYEKIYRYSEQERNDVFLAYVKTKGNLLDMIDHIPLSTYDDLGRYKDICQLAIDQGELSIYRQFPKINQKELKKRKAKLEKEKKQVTTENEKENELALKMEIQKRNESRLAALISNIEDKYCKDEKKHKEEFEESKPKRRKKKNE</sequence>
<keyword evidence="5" id="KW-1185">Reference proteome</keyword>
<keyword evidence="1" id="KW-0175">Coiled coil</keyword>
<dbReference type="Pfam" id="PF23302">
    <property type="entry name" value="HTH_DNAJC9"/>
    <property type="match status" value="1"/>
</dbReference>
<dbReference type="PANTHER" id="PTHR44144:SF1">
    <property type="entry name" value="DNAJ HOMOLOG SUBFAMILY C MEMBER 9"/>
    <property type="match status" value="1"/>
</dbReference>
<dbReference type="GO" id="GO:0005737">
    <property type="term" value="C:cytoplasm"/>
    <property type="evidence" value="ECO:0007669"/>
    <property type="project" value="TreeGrafter"/>
</dbReference>
<proteinExistence type="predicted"/>
<dbReference type="PROSITE" id="PS50076">
    <property type="entry name" value="DNAJ_2"/>
    <property type="match status" value="1"/>
</dbReference>
<dbReference type="PANTHER" id="PTHR44144">
    <property type="entry name" value="DNAJ HOMOLOG SUBFAMILY C MEMBER 9"/>
    <property type="match status" value="1"/>
</dbReference>
<dbReference type="CDD" id="cd06257">
    <property type="entry name" value="DnaJ"/>
    <property type="match status" value="1"/>
</dbReference>
<dbReference type="EMBL" id="JADGKB010000092">
    <property type="protein sequence ID" value="KAJ3254117.1"/>
    <property type="molecule type" value="Genomic_DNA"/>
</dbReference>
<evidence type="ECO:0000256" key="1">
    <source>
        <dbReference type="SAM" id="Coils"/>
    </source>
</evidence>
<dbReference type="AlphaFoldDB" id="A0AAD5UCF4"/>
<dbReference type="GO" id="GO:0005634">
    <property type="term" value="C:nucleus"/>
    <property type="evidence" value="ECO:0007669"/>
    <property type="project" value="TreeGrafter"/>
</dbReference>
<dbReference type="Gene3D" id="1.10.287.110">
    <property type="entry name" value="DnaJ domain"/>
    <property type="match status" value="1"/>
</dbReference>
<name>A0AAD5UCF4_9FUNG</name>
<feature type="region of interest" description="Disordered" evidence="2">
    <location>
        <begin position="210"/>
        <end position="231"/>
    </location>
</feature>
<dbReference type="SMART" id="SM00271">
    <property type="entry name" value="DnaJ"/>
    <property type="match status" value="1"/>
</dbReference>
<feature type="coiled-coil region" evidence="1">
    <location>
        <begin position="153"/>
        <end position="182"/>
    </location>
</feature>
<protein>
    <recommendedName>
        <fullName evidence="3">J domain-containing protein</fullName>
    </recommendedName>
</protein>
<dbReference type="InterPro" id="IPR001623">
    <property type="entry name" value="DnaJ_domain"/>
</dbReference>
<organism evidence="4 5">
    <name type="scientific">Boothiomyces macroporosus</name>
    <dbReference type="NCBI Taxonomy" id="261099"/>
    <lineage>
        <taxon>Eukaryota</taxon>
        <taxon>Fungi</taxon>
        <taxon>Fungi incertae sedis</taxon>
        <taxon>Chytridiomycota</taxon>
        <taxon>Chytridiomycota incertae sedis</taxon>
        <taxon>Chytridiomycetes</taxon>
        <taxon>Rhizophydiales</taxon>
        <taxon>Terramycetaceae</taxon>
        <taxon>Boothiomyces</taxon>
    </lineage>
</organism>
<reference evidence="4" key="1">
    <citation type="submission" date="2020-05" db="EMBL/GenBank/DDBJ databases">
        <title>Phylogenomic resolution of chytrid fungi.</title>
        <authorList>
            <person name="Stajich J.E."/>
            <person name="Amses K."/>
            <person name="Simmons R."/>
            <person name="Seto K."/>
            <person name="Myers J."/>
            <person name="Bonds A."/>
            <person name="Quandt C.A."/>
            <person name="Barry K."/>
            <person name="Liu P."/>
            <person name="Grigoriev I."/>
            <person name="Longcore J.E."/>
            <person name="James T.Y."/>
        </authorList>
    </citation>
    <scope>NUCLEOTIDE SEQUENCE</scope>
    <source>
        <strain evidence="4">PLAUS21</strain>
    </source>
</reference>
<dbReference type="Proteomes" id="UP001210925">
    <property type="component" value="Unassembled WGS sequence"/>
</dbReference>
<evidence type="ECO:0000259" key="3">
    <source>
        <dbReference type="PROSITE" id="PS50076"/>
    </source>
</evidence>
<comment type="caution">
    <text evidence="4">The sequence shown here is derived from an EMBL/GenBank/DDBJ whole genome shotgun (WGS) entry which is preliminary data.</text>
</comment>